<dbReference type="EMBL" id="JAENIJ010000023">
    <property type="protein sequence ID" value="MBK1883564.1"/>
    <property type="molecule type" value="Genomic_DNA"/>
</dbReference>
<accession>A0A934VXJ3</accession>
<comment type="caution">
    <text evidence="1">The sequence shown here is derived from an EMBL/GenBank/DDBJ whole genome shotgun (WGS) entry which is preliminary data.</text>
</comment>
<evidence type="ECO:0000313" key="2">
    <source>
        <dbReference type="Proteomes" id="UP000603141"/>
    </source>
</evidence>
<protein>
    <submittedName>
        <fullName evidence="1">Uncharacterized protein</fullName>
    </submittedName>
</protein>
<organism evidence="1 2">
    <name type="scientific">Luteolibacter pohnpeiensis</name>
    <dbReference type="NCBI Taxonomy" id="454153"/>
    <lineage>
        <taxon>Bacteria</taxon>
        <taxon>Pseudomonadati</taxon>
        <taxon>Verrucomicrobiota</taxon>
        <taxon>Verrucomicrobiia</taxon>
        <taxon>Verrucomicrobiales</taxon>
        <taxon>Verrucomicrobiaceae</taxon>
        <taxon>Luteolibacter</taxon>
    </lineage>
</organism>
<keyword evidence="2" id="KW-1185">Reference proteome</keyword>
<gene>
    <name evidence="1" type="ORF">JIN85_14160</name>
</gene>
<name>A0A934VXJ3_9BACT</name>
<evidence type="ECO:0000313" key="1">
    <source>
        <dbReference type="EMBL" id="MBK1883564.1"/>
    </source>
</evidence>
<reference evidence="1" key="1">
    <citation type="submission" date="2021-01" db="EMBL/GenBank/DDBJ databases">
        <title>Modified the classification status of verrucomicrobia.</title>
        <authorList>
            <person name="Feng X."/>
        </authorList>
    </citation>
    <scope>NUCLEOTIDE SEQUENCE</scope>
    <source>
        <strain evidence="1">KCTC 22041</strain>
    </source>
</reference>
<dbReference type="AlphaFoldDB" id="A0A934VXJ3"/>
<dbReference type="RefSeq" id="WP_200271833.1">
    <property type="nucleotide sequence ID" value="NZ_JAENIJ010000023.1"/>
</dbReference>
<sequence>MNPLPNPHDDPAALKVLQDSIYREKVLRARSMTGVERLDAALELTNGVFERMAEGVTWQLGITDRAVVWQEVRKRLERISRVRSLSDSQLPSIP</sequence>
<proteinExistence type="predicted"/>
<dbReference type="Proteomes" id="UP000603141">
    <property type="component" value="Unassembled WGS sequence"/>
</dbReference>